<keyword evidence="2" id="KW-0479">Metal-binding</keyword>
<dbReference type="Gene3D" id="3.30.390.10">
    <property type="entry name" value="Enolase-like, N-terminal domain"/>
    <property type="match status" value="1"/>
</dbReference>
<dbReference type="InterPro" id="IPR029017">
    <property type="entry name" value="Enolase-like_N"/>
</dbReference>
<dbReference type="SUPFAM" id="SSF54826">
    <property type="entry name" value="Enolase N-terminal domain-like"/>
    <property type="match status" value="1"/>
</dbReference>
<dbReference type="Gene3D" id="3.20.20.120">
    <property type="entry name" value="Enolase-like C-terminal domain"/>
    <property type="match status" value="1"/>
</dbReference>
<dbReference type="InterPro" id="IPR013341">
    <property type="entry name" value="Mandelate_racemase_N_dom"/>
</dbReference>
<sequence length="346" mass="38205">MGTVPVTTRDYVCLRVVTESGLEGFAIGYKSGSQVFESLQALAPRLLGRNALMRQEFNVESESLRVPAKASYVRSSSLVDIALWDLTAKTAGLPLYVLLGGFRREVRSIPILGFSYSNRPLEQIEEEIRQHRDQGESLIKVMIKGTDAVANSKYLQVLSSDLGDLVSFAVDAHWSWRTISEALETCRRIDDCGLAFIEDPFLPQQWRLVGELRSKLRTQIAVGEDILDPYGYADLVQNVDILRVDATASGGITAAMNALALASAHGRQALPHVFPYLHVHIACAHPTIMGVEYIPEHTGTDPVRSLLRDFPTIKNGNFQMTDQPGVGCDLHWEAVEKSASASFVFE</sequence>
<dbReference type="EC" id="5.1.2.2" evidence="5"/>
<keyword evidence="3" id="KW-0460">Magnesium</keyword>
<dbReference type="AlphaFoldDB" id="A0A1L3LYU9"/>
<geneLocation type="plasmid" evidence="5 6">
    <name>C</name>
</geneLocation>
<dbReference type="KEGG" id="same:SAMCFNEI73_pC1512"/>
<evidence type="ECO:0000313" key="5">
    <source>
        <dbReference type="EMBL" id="APG95216.1"/>
    </source>
</evidence>
<keyword evidence="6" id="KW-1185">Reference proteome</keyword>
<dbReference type="GO" id="GO:0016052">
    <property type="term" value="P:carbohydrate catabolic process"/>
    <property type="evidence" value="ECO:0007669"/>
    <property type="project" value="TreeGrafter"/>
</dbReference>
<evidence type="ECO:0000256" key="1">
    <source>
        <dbReference type="ARBA" id="ARBA00001946"/>
    </source>
</evidence>
<dbReference type="Pfam" id="PF13378">
    <property type="entry name" value="MR_MLE_C"/>
    <property type="match status" value="1"/>
</dbReference>
<proteinExistence type="predicted"/>
<dbReference type="InterPro" id="IPR029065">
    <property type="entry name" value="Enolase_C-like"/>
</dbReference>
<gene>
    <name evidence="5" type="ORF">SAMCFNEI73_pC1512</name>
</gene>
<dbReference type="SUPFAM" id="SSF51604">
    <property type="entry name" value="Enolase C-terminal domain-like"/>
    <property type="match status" value="1"/>
</dbReference>
<dbReference type="PANTHER" id="PTHR13794">
    <property type="entry name" value="ENOLASE SUPERFAMILY, MANDELATE RACEMASE"/>
    <property type="match status" value="1"/>
</dbReference>
<evidence type="ECO:0000313" key="6">
    <source>
        <dbReference type="Proteomes" id="UP000182306"/>
    </source>
</evidence>
<name>A0A1L3LYU9_9HYPH</name>
<evidence type="ECO:0000256" key="2">
    <source>
        <dbReference type="ARBA" id="ARBA00022723"/>
    </source>
</evidence>
<keyword evidence="5" id="KW-0614">Plasmid</keyword>
<feature type="domain" description="Mandelate racemase/muconate lactonizing enzyme C-terminal" evidence="4">
    <location>
        <begin position="121"/>
        <end position="219"/>
    </location>
</feature>
<evidence type="ECO:0000256" key="3">
    <source>
        <dbReference type="ARBA" id="ARBA00022842"/>
    </source>
</evidence>
<keyword evidence="5" id="KW-0413">Isomerase</keyword>
<organism evidence="5 6">
    <name type="scientific">Sinorhizobium americanum</name>
    <dbReference type="NCBI Taxonomy" id="194963"/>
    <lineage>
        <taxon>Bacteria</taxon>
        <taxon>Pseudomonadati</taxon>
        <taxon>Pseudomonadota</taxon>
        <taxon>Alphaproteobacteria</taxon>
        <taxon>Hyphomicrobiales</taxon>
        <taxon>Rhizobiaceae</taxon>
        <taxon>Sinorhizobium/Ensifer group</taxon>
        <taxon>Sinorhizobium</taxon>
    </lineage>
</organism>
<comment type="cofactor">
    <cofactor evidence="1">
        <name>Mg(2+)</name>
        <dbReference type="ChEBI" id="CHEBI:18420"/>
    </cofactor>
</comment>
<reference evidence="5 6" key="1">
    <citation type="submission" date="2015-10" db="EMBL/GenBank/DDBJ databases">
        <title>Genomic differences between typical nodule nitrogen-fixing rhizobial strains and those coming from bean seeds.</title>
        <authorList>
            <person name="Peralta H."/>
            <person name="Aguilar-Vera A."/>
            <person name="Diaz R."/>
            <person name="Mora Y."/>
            <person name="Martinez-Batallar G."/>
            <person name="Salazar E."/>
            <person name="Vargas-Lagunas C."/>
            <person name="Encarnacion S."/>
            <person name="Girard L."/>
            <person name="Mora J."/>
        </authorList>
    </citation>
    <scope>NUCLEOTIDE SEQUENCE [LARGE SCALE GENOMIC DNA]</scope>
    <source>
        <strain evidence="5 6">CFNEI 73</strain>
        <plasmid evidence="5 6">C</plasmid>
    </source>
</reference>
<dbReference type="InterPro" id="IPR036849">
    <property type="entry name" value="Enolase-like_C_sf"/>
</dbReference>
<protein>
    <submittedName>
        <fullName evidence="5">L-alanine-DL-glutamate epimerase-like protein</fullName>
        <ecNumber evidence="5">5.1.2.2</ecNumber>
    </submittedName>
</protein>
<dbReference type="CDD" id="cd03316">
    <property type="entry name" value="MR_like"/>
    <property type="match status" value="1"/>
</dbReference>
<accession>A0A1L3LYU9</accession>
<dbReference type="GO" id="GO:0000287">
    <property type="term" value="F:magnesium ion binding"/>
    <property type="evidence" value="ECO:0007669"/>
    <property type="project" value="TreeGrafter"/>
</dbReference>
<dbReference type="GO" id="GO:0016836">
    <property type="term" value="F:hydro-lyase activity"/>
    <property type="evidence" value="ECO:0007669"/>
    <property type="project" value="TreeGrafter"/>
</dbReference>
<dbReference type="SMART" id="SM00922">
    <property type="entry name" value="MR_MLE"/>
    <property type="match status" value="1"/>
</dbReference>
<dbReference type="SFLD" id="SFLDS00001">
    <property type="entry name" value="Enolase"/>
    <property type="match status" value="1"/>
</dbReference>
<dbReference type="GO" id="GO:0018838">
    <property type="term" value="F:mandelate racemase activity"/>
    <property type="evidence" value="ECO:0007669"/>
    <property type="project" value="UniProtKB-EC"/>
</dbReference>
<dbReference type="Proteomes" id="UP000182306">
    <property type="component" value="Plasmid C"/>
</dbReference>
<dbReference type="Pfam" id="PF02746">
    <property type="entry name" value="MR_MLE_N"/>
    <property type="match status" value="1"/>
</dbReference>
<dbReference type="PANTHER" id="PTHR13794:SF58">
    <property type="entry name" value="MITOCHONDRIAL ENOLASE SUPERFAMILY MEMBER 1"/>
    <property type="match status" value="1"/>
</dbReference>
<dbReference type="EMBL" id="CP013110">
    <property type="protein sequence ID" value="APG95216.1"/>
    <property type="molecule type" value="Genomic_DNA"/>
</dbReference>
<dbReference type="InterPro" id="IPR013342">
    <property type="entry name" value="Mandelate_racemase_C"/>
</dbReference>
<dbReference type="InterPro" id="IPR046945">
    <property type="entry name" value="RHMD-like"/>
</dbReference>
<evidence type="ECO:0000259" key="4">
    <source>
        <dbReference type="SMART" id="SM00922"/>
    </source>
</evidence>